<gene>
    <name evidence="2" type="ORF">GUJ93_ZPchr0012g20805</name>
</gene>
<protein>
    <submittedName>
        <fullName evidence="2">Uncharacterized protein</fullName>
    </submittedName>
</protein>
<reference evidence="2" key="2">
    <citation type="submission" date="2021-02" db="EMBL/GenBank/DDBJ databases">
        <authorList>
            <person name="Kimball J.A."/>
            <person name="Haas M.W."/>
            <person name="Macchietto M."/>
            <person name="Kono T."/>
            <person name="Duquette J."/>
            <person name="Shao M."/>
        </authorList>
    </citation>
    <scope>NUCLEOTIDE SEQUENCE</scope>
    <source>
        <tissue evidence="2">Fresh leaf tissue</tissue>
    </source>
</reference>
<dbReference type="Proteomes" id="UP000729402">
    <property type="component" value="Unassembled WGS sequence"/>
</dbReference>
<feature type="compositionally biased region" description="Low complexity" evidence="1">
    <location>
        <begin position="73"/>
        <end position="84"/>
    </location>
</feature>
<proteinExistence type="predicted"/>
<sequence>MLQKRKKGPHDLEKNPIYSRFDRQIYNGVQRYAPQAKEHKENYDTHDSRRSHPDPYPRRSPLERFMDTSRLNSGSISPSQAGSSTVDMVLDKVSECEILWEDLVIDERIGLGTQLVMS</sequence>
<comment type="caution">
    <text evidence="2">The sequence shown here is derived from an EMBL/GenBank/DDBJ whole genome shotgun (WGS) entry which is preliminary data.</text>
</comment>
<evidence type="ECO:0000313" key="2">
    <source>
        <dbReference type="EMBL" id="KAG8091655.1"/>
    </source>
</evidence>
<feature type="region of interest" description="Disordered" evidence="1">
    <location>
        <begin position="25"/>
        <end position="84"/>
    </location>
</feature>
<accession>A0A8J5WJL8</accession>
<reference evidence="2" key="1">
    <citation type="journal article" date="2021" name="bioRxiv">
        <title>Whole Genome Assembly and Annotation of Northern Wild Rice, Zizania palustris L., Supports a Whole Genome Duplication in the Zizania Genus.</title>
        <authorList>
            <person name="Haas M."/>
            <person name="Kono T."/>
            <person name="Macchietto M."/>
            <person name="Millas R."/>
            <person name="McGilp L."/>
            <person name="Shao M."/>
            <person name="Duquette J."/>
            <person name="Hirsch C.N."/>
            <person name="Kimball J."/>
        </authorList>
    </citation>
    <scope>NUCLEOTIDE SEQUENCE</scope>
    <source>
        <tissue evidence="2">Fresh leaf tissue</tissue>
    </source>
</reference>
<evidence type="ECO:0000256" key="1">
    <source>
        <dbReference type="SAM" id="MobiDB-lite"/>
    </source>
</evidence>
<dbReference type="AlphaFoldDB" id="A0A8J5WJL8"/>
<feature type="compositionally biased region" description="Basic and acidic residues" evidence="1">
    <location>
        <begin position="36"/>
        <end position="67"/>
    </location>
</feature>
<evidence type="ECO:0000313" key="3">
    <source>
        <dbReference type="Proteomes" id="UP000729402"/>
    </source>
</evidence>
<organism evidence="2 3">
    <name type="scientific">Zizania palustris</name>
    <name type="common">Northern wild rice</name>
    <dbReference type="NCBI Taxonomy" id="103762"/>
    <lineage>
        <taxon>Eukaryota</taxon>
        <taxon>Viridiplantae</taxon>
        <taxon>Streptophyta</taxon>
        <taxon>Embryophyta</taxon>
        <taxon>Tracheophyta</taxon>
        <taxon>Spermatophyta</taxon>
        <taxon>Magnoliopsida</taxon>
        <taxon>Liliopsida</taxon>
        <taxon>Poales</taxon>
        <taxon>Poaceae</taxon>
        <taxon>BOP clade</taxon>
        <taxon>Oryzoideae</taxon>
        <taxon>Oryzeae</taxon>
        <taxon>Zizaniinae</taxon>
        <taxon>Zizania</taxon>
    </lineage>
</organism>
<keyword evidence="3" id="KW-1185">Reference proteome</keyword>
<name>A0A8J5WJL8_ZIZPA</name>
<dbReference type="EMBL" id="JAAALK010000080">
    <property type="protein sequence ID" value="KAG8091655.1"/>
    <property type="molecule type" value="Genomic_DNA"/>
</dbReference>